<keyword evidence="3" id="KW-0804">Transcription</keyword>
<dbReference type="SUPFAM" id="SSF47413">
    <property type="entry name" value="lambda repressor-like DNA-binding domains"/>
    <property type="match status" value="1"/>
</dbReference>
<dbReference type="PANTHER" id="PTHR30146">
    <property type="entry name" value="LACI-RELATED TRANSCRIPTIONAL REPRESSOR"/>
    <property type="match status" value="1"/>
</dbReference>
<dbReference type="AlphaFoldDB" id="A0A5B8A2W7"/>
<evidence type="ECO:0000256" key="3">
    <source>
        <dbReference type="ARBA" id="ARBA00023163"/>
    </source>
</evidence>
<evidence type="ECO:0000259" key="4">
    <source>
        <dbReference type="PROSITE" id="PS50932"/>
    </source>
</evidence>
<dbReference type="InterPro" id="IPR000843">
    <property type="entry name" value="HTH_LacI"/>
</dbReference>
<sequence length="346" mass="37961">MYNRRVSIADLAQQLNVATSTVSRALSDHSDVSEATKGRVRQLAEKLNYRPNHLASGLRKGRSGTLGVLVPHLTGHFFPEVLHTITTEATKAGWHVMICESNEDEHQERKNLDLLLNAQVEGVLVSLASSTRDFGHFEAVRQQVPLVFFDRVPEDPSFSAVVLDDYRGAYQMTAHLIEQGRTRIAYFTGPLHVSVFHHRLRGYREALLAHGLPFEAQLVHESDLSVQAGRQGMAQLLTLSQRPDAVLTAKDVAAVGARQVLEAQGLGVPDEVALASFSNARFTELAAPGLTSVDQQCAALGRAALRLLLEQVRAAGRPVAPCHLLLAPRLLLRESSQRPLHLRKVG</sequence>
<dbReference type="Gene3D" id="1.10.260.40">
    <property type="entry name" value="lambda repressor-like DNA-binding domains"/>
    <property type="match status" value="1"/>
</dbReference>
<organism evidence="5 6">
    <name type="scientific">Hymenobacter jejuensis</name>
    <dbReference type="NCBI Taxonomy" id="2502781"/>
    <lineage>
        <taxon>Bacteria</taxon>
        <taxon>Pseudomonadati</taxon>
        <taxon>Bacteroidota</taxon>
        <taxon>Cytophagia</taxon>
        <taxon>Cytophagales</taxon>
        <taxon>Hymenobacteraceae</taxon>
        <taxon>Hymenobacter</taxon>
    </lineage>
</organism>
<dbReference type="PROSITE" id="PS50932">
    <property type="entry name" value="HTH_LACI_2"/>
    <property type="match status" value="1"/>
</dbReference>
<evidence type="ECO:0000313" key="5">
    <source>
        <dbReference type="EMBL" id="QDA61658.1"/>
    </source>
</evidence>
<dbReference type="SMART" id="SM00354">
    <property type="entry name" value="HTH_LACI"/>
    <property type="match status" value="1"/>
</dbReference>
<dbReference type="GO" id="GO:0003700">
    <property type="term" value="F:DNA-binding transcription factor activity"/>
    <property type="evidence" value="ECO:0007669"/>
    <property type="project" value="TreeGrafter"/>
</dbReference>
<dbReference type="Gene3D" id="3.40.50.2300">
    <property type="match status" value="2"/>
</dbReference>
<keyword evidence="1" id="KW-0805">Transcription regulation</keyword>
<dbReference type="CDD" id="cd06267">
    <property type="entry name" value="PBP1_LacI_sugar_binding-like"/>
    <property type="match status" value="1"/>
</dbReference>
<evidence type="ECO:0000256" key="2">
    <source>
        <dbReference type="ARBA" id="ARBA00023125"/>
    </source>
</evidence>
<dbReference type="PANTHER" id="PTHR30146:SF109">
    <property type="entry name" value="HTH-TYPE TRANSCRIPTIONAL REGULATOR GALS"/>
    <property type="match status" value="1"/>
</dbReference>
<protein>
    <submittedName>
        <fullName evidence="5">LacI family transcriptional regulator</fullName>
    </submittedName>
</protein>
<dbReference type="InterPro" id="IPR028082">
    <property type="entry name" value="Peripla_BP_I"/>
</dbReference>
<dbReference type="InterPro" id="IPR010982">
    <property type="entry name" value="Lambda_DNA-bd_dom_sf"/>
</dbReference>
<evidence type="ECO:0000313" key="6">
    <source>
        <dbReference type="Proteomes" id="UP000305398"/>
    </source>
</evidence>
<dbReference type="GO" id="GO:0000976">
    <property type="term" value="F:transcription cis-regulatory region binding"/>
    <property type="evidence" value="ECO:0007669"/>
    <property type="project" value="TreeGrafter"/>
</dbReference>
<evidence type="ECO:0000256" key="1">
    <source>
        <dbReference type="ARBA" id="ARBA00023015"/>
    </source>
</evidence>
<feature type="domain" description="HTH lacI-type" evidence="4">
    <location>
        <begin position="6"/>
        <end position="60"/>
    </location>
</feature>
<keyword evidence="2" id="KW-0238">DNA-binding</keyword>
<gene>
    <name evidence="5" type="ORF">FHG12_16835</name>
</gene>
<dbReference type="Pfam" id="PF00532">
    <property type="entry name" value="Peripla_BP_1"/>
    <property type="match status" value="1"/>
</dbReference>
<name>A0A5B8A2W7_9BACT</name>
<dbReference type="SUPFAM" id="SSF53822">
    <property type="entry name" value="Periplasmic binding protein-like I"/>
    <property type="match status" value="1"/>
</dbReference>
<dbReference type="KEGG" id="hyj:FHG12_16835"/>
<proteinExistence type="predicted"/>
<dbReference type="RefSeq" id="WP_139516832.1">
    <property type="nucleotide sequence ID" value="NZ_CP040896.1"/>
</dbReference>
<dbReference type="EMBL" id="CP040896">
    <property type="protein sequence ID" value="QDA61658.1"/>
    <property type="molecule type" value="Genomic_DNA"/>
</dbReference>
<dbReference type="OrthoDB" id="891936at2"/>
<reference evidence="5 6" key="1">
    <citation type="submission" date="2019-06" db="EMBL/GenBank/DDBJ databases">
        <authorList>
            <person name="Srinivasan S."/>
        </authorList>
    </citation>
    <scope>NUCLEOTIDE SEQUENCE [LARGE SCALE GENOMIC DNA]</scope>
    <source>
        <strain evidence="5 6">17J68-5</strain>
    </source>
</reference>
<dbReference type="CDD" id="cd01392">
    <property type="entry name" value="HTH_LacI"/>
    <property type="match status" value="1"/>
</dbReference>
<keyword evidence="6" id="KW-1185">Reference proteome</keyword>
<dbReference type="Proteomes" id="UP000305398">
    <property type="component" value="Chromosome"/>
</dbReference>
<dbReference type="Pfam" id="PF00356">
    <property type="entry name" value="LacI"/>
    <property type="match status" value="1"/>
</dbReference>
<dbReference type="InterPro" id="IPR001761">
    <property type="entry name" value="Peripla_BP/Lac1_sug-bd_dom"/>
</dbReference>
<accession>A0A5B8A2W7</accession>